<reference evidence="2" key="1">
    <citation type="submission" date="2021-01" db="EMBL/GenBank/DDBJ databases">
        <authorList>
            <person name="Eckstrom K.M.E."/>
        </authorList>
    </citation>
    <scope>NUCLEOTIDE SEQUENCE</scope>
    <source>
        <strain evidence="2">UVCC 0001</strain>
    </source>
</reference>
<evidence type="ECO:0000313" key="2">
    <source>
        <dbReference type="EMBL" id="KAK2076315.1"/>
    </source>
</evidence>
<keyword evidence="1" id="KW-0472">Membrane</keyword>
<comment type="caution">
    <text evidence="2">The sequence shown here is derived from an EMBL/GenBank/DDBJ whole genome shotgun (WGS) entry which is preliminary data.</text>
</comment>
<dbReference type="Proteomes" id="UP001255856">
    <property type="component" value="Unassembled WGS sequence"/>
</dbReference>
<feature type="transmembrane region" description="Helical" evidence="1">
    <location>
        <begin position="52"/>
        <end position="74"/>
    </location>
</feature>
<organism evidence="2 3">
    <name type="scientific">Prototheca wickerhamii</name>
    <dbReference type="NCBI Taxonomy" id="3111"/>
    <lineage>
        <taxon>Eukaryota</taxon>
        <taxon>Viridiplantae</taxon>
        <taxon>Chlorophyta</taxon>
        <taxon>core chlorophytes</taxon>
        <taxon>Trebouxiophyceae</taxon>
        <taxon>Chlorellales</taxon>
        <taxon>Chlorellaceae</taxon>
        <taxon>Prototheca</taxon>
    </lineage>
</organism>
<keyword evidence="3" id="KW-1185">Reference proteome</keyword>
<gene>
    <name evidence="2" type="ORF">QBZ16_000839</name>
</gene>
<dbReference type="AlphaFoldDB" id="A0AAD9IFN9"/>
<keyword evidence="1" id="KW-0812">Transmembrane</keyword>
<keyword evidence="1" id="KW-1133">Transmembrane helix</keyword>
<feature type="transmembrane region" description="Helical" evidence="1">
    <location>
        <begin position="86"/>
        <end position="106"/>
    </location>
</feature>
<accession>A0AAD9IFN9</accession>
<evidence type="ECO:0000313" key="3">
    <source>
        <dbReference type="Proteomes" id="UP001255856"/>
    </source>
</evidence>
<evidence type="ECO:0000256" key="1">
    <source>
        <dbReference type="SAM" id="Phobius"/>
    </source>
</evidence>
<name>A0AAD9IFN9_PROWI</name>
<proteinExistence type="predicted"/>
<dbReference type="EMBL" id="JASFZW010000010">
    <property type="protein sequence ID" value="KAK2076315.1"/>
    <property type="molecule type" value="Genomic_DNA"/>
</dbReference>
<sequence>MKRDNAETETAVVGAAYLAVKYVGNIGSSIGPLQVVTALFGVYQSLEMPGPAIAWILSLLASMRAGWGLEWFVLSYAASAAWKGTRAILAGDVPVGALAFLATAAYAYHQRLLTKLAMCIFVGRIFATAVPRS</sequence>
<protein>
    <submittedName>
        <fullName evidence="2">Uncharacterized protein</fullName>
    </submittedName>
</protein>